<reference evidence="2 3" key="1">
    <citation type="submission" date="2019-01" db="EMBL/GenBank/DDBJ databases">
        <authorList>
            <person name="Deng T."/>
        </authorList>
    </citation>
    <scope>NUCLEOTIDE SEQUENCE [LARGE SCALE GENOMIC DNA]</scope>
    <source>
        <strain evidence="2 3">F8825</strain>
    </source>
</reference>
<evidence type="ECO:0000313" key="3">
    <source>
        <dbReference type="Proteomes" id="UP000291088"/>
    </source>
</evidence>
<dbReference type="Proteomes" id="UP000291088">
    <property type="component" value="Unassembled WGS sequence"/>
</dbReference>
<evidence type="ECO:0000313" key="2">
    <source>
        <dbReference type="EMBL" id="RYC12237.1"/>
    </source>
</evidence>
<feature type="region of interest" description="Disordered" evidence="1">
    <location>
        <begin position="1"/>
        <end position="22"/>
    </location>
</feature>
<evidence type="ECO:0000256" key="1">
    <source>
        <dbReference type="SAM" id="MobiDB-lite"/>
    </source>
</evidence>
<dbReference type="AlphaFoldDB" id="A0A4V1RQB1"/>
<name>A0A4V1RQB1_9HYPH</name>
<keyword evidence="3" id="KW-1185">Reference proteome</keyword>
<dbReference type="RefSeq" id="WP_129332663.1">
    <property type="nucleotide sequence ID" value="NZ_SDVB01000238.1"/>
</dbReference>
<dbReference type="OrthoDB" id="8454588at2"/>
<dbReference type="InterPro" id="IPR036641">
    <property type="entry name" value="HPT_dom_sf"/>
</dbReference>
<dbReference type="SUPFAM" id="SSF47226">
    <property type="entry name" value="Histidine-containing phosphotransfer domain, HPT domain"/>
    <property type="match status" value="1"/>
</dbReference>
<dbReference type="GO" id="GO:0000160">
    <property type="term" value="P:phosphorelay signal transduction system"/>
    <property type="evidence" value="ECO:0007669"/>
    <property type="project" value="InterPro"/>
</dbReference>
<dbReference type="EMBL" id="SDVB01000238">
    <property type="protein sequence ID" value="RYC12237.1"/>
    <property type="molecule type" value="Genomic_DNA"/>
</dbReference>
<dbReference type="Gene3D" id="1.20.120.160">
    <property type="entry name" value="HPT domain"/>
    <property type="match status" value="1"/>
</dbReference>
<accession>A0A4V1RQB1</accession>
<protein>
    <submittedName>
        <fullName evidence="2">Hpt domain-containing protein</fullName>
    </submittedName>
</protein>
<proteinExistence type="predicted"/>
<sequence length="127" mass="13428">MAKTSTKISEVSPDEAPAGEHCRSRARPVDLVYLAARTRADRAAEMEILQAFVSQVRQCLRSLVPGGDAAANRTAAARLRATAMAVGAFALSATAEAVERDGTDPDAIESVYSCVIEAENFVSGLCR</sequence>
<comment type="caution">
    <text evidence="2">The sequence shown here is derived from an EMBL/GenBank/DDBJ whole genome shotgun (WGS) entry which is preliminary data.</text>
</comment>
<gene>
    <name evidence="2" type="ORF">EUU22_14400</name>
</gene>
<organism evidence="2 3">
    <name type="scientific">Ciceribacter ferrooxidans</name>
    <dbReference type="NCBI Taxonomy" id="2509717"/>
    <lineage>
        <taxon>Bacteria</taxon>
        <taxon>Pseudomonadati</taxon>
        <taxon>Pseudomonadota</taxon>
        <taxon>Alphaproteobacteria</taxon>
        <taxon>Hyphomicrobiales</taxon>
        <taxon>Rhizobiaceae</taxon>
        <taxon>Ciceribacter</taxon>
    </lineage>
</organism>